<dbReference type="InterPro" id="IPR029058">
    <property type="entry name" value="AB_hydrolase_fold"/>
</dbReference>
<dbReference type="InterPro" id="IPR050261">
    <property type="entry name" value="FrsA_esterase"/>
</dbReference>
<feature type="domain" description="Dienelactone hydrolase" evidence="3">
    <location>
        <begin position="49"/>
        <end position="274"/>
    </location>
</feature>
<name>A0A9X1VVC9_9BURK</name>
<dbReference type="Pfam" id="PF01738">
    <property type="entry name" value="DLH"/>
    <property type="match status" value="1"/>
</dbReference>
<dbReference type="Proteomes" id="UP001139447">
    <property type="component" value="Unassembled WGS sequence"/>
</dbReference>
<dbReference type="AlphaFoldDB" id="A0A9X1VVC9"/>
<dbReference type="PANTHER" id="PTHR22946:SF9">
    <property type="entry name" value="POLYKETIDE TRANSFERASE AF380"/>
    <property type="match status" value="1"/>
</dbReference>
<protein>
    <submittedName>
        <fullName evidence="4">Dienelactone hydrolase family protein</fullName>
    </submittedName>
</protein>
<evidence type="ECO:0000313" key="4">
    <source>
        <dbReference type="EMBL" id="MCJ0764082.1"/>
    </source>
</evidence>
<keyword evidence="2" id="KW-0732">Signal</keyword>
<reference evidence="4" key="1">
    <citation type="submission" date="2022-03" db="EMBL/GenBank/DDBJ databases">
        <authorList>
            <person name="Woo C.Y."/>
        </authorList>
    </citation>
    <scope>NUCLEOTIDE SEQUENCE</scope>
    <source>
        <strain evidence="4">CYS-02</strain>
    </source>
</reference>
<evidence type="ECO:0000313" key="5">
    <source>
        <dbReference type="Proteomes" id="UP001139447"/>
    </source>
</evidence>
<dbReference type="GO" id="GO:0052689">
    <property type="term" value="F:carboxylic ester hydrolase activity"/>
    <property type="evidence" value="ECO:0007669"/>
    <property type="project" value="UniProtKB-ARBA"/>
</dbReference>
<evidence type="ECO:0000256" key="2">
    <source>
        <dbReference type="SAM" id="SignalP"/>
    </source>
</evidence>
<organism evidence="4 5">
    <name type="scientific">Variovorax terrae</name>
    <dbReference type="NCBI Taxonomy" id="2923278"/>
    <lineage>
        <taxon>Bacteria</taxon>
        <taxon>Pseudomonadati</taxon>
        <taxon>Pseudomonadota</taxon>
        <taxon>Betaproteobacteria</taxon>
        <taxon>Burkholderiales</taxon>
        <taxon>Comamonadaceae</taxon>
        <taxon>Variovorax</taxon>
    </lineage>
</organism>
<comment type="caution">
    <text evidence="4">The sequence shown here is derived from an EMBL/GenBank/DDBJ whole genome shotgun (WGS) entry which is preliminary data.</text>
</comment>
<dbReference type="SUPFAM" id="SSF53474">
    <property type="entry name" value="alpha/beta-Hydrolases"/>
    <property type="match status" value="1"/>
</dbReference>
<sequence>MLLPRFRPLLAIAAMVLALRPGLAATDVETVTLRAASPAATPSVAGDDIKAYFAKPRGPGPFGAVVALHGCGGMSPRFLQEMTDRLTAWGYAVLVIDSFAYQDVKSACGADRARSRADQRPADAVSGLRYLATRADVDPKRVALLGYSQGAWVALELAQSRATPAFALPPPLRFKAAAAYYPDCRAYFSEVDMPTLIMTGERDDWTPASRCQQMLERRAGRGAPLELVVYPDAHHGFDWIDLQPPRRVAGYLMAYQPEAARQSIDRLRAFLAQHIGP</sequence>
<accession>A0A9X1VVC9</accession>
<dbReference type="PANTHER" id="PTHR22946">
    <property type="entry name" value="DIENELACTONE HYDROLASE DOMAIN-CONTAINING PROTEIN-RELATED"/>
    <property type="match status" value="1"/>
</dbReference>
<dbReference type="EMBL" id="JALGBI010000001">
    <property type="protein sequence ID" value="MCJ0764082.1"/>
    <property type="molecule type" value="Genomic_DNA"/>
</dbReference>
<keyword evidence="1 4" id="KW-0378">Hydrolase</keyword>
<gene>
    <name evidence="4" type="ORF">MMF98_12775</name>
</gene>
<dbReference type="InterPro" id="IPR002925">
    <property type="entry name" value="Dienelactn_hydro"/>
</dbReference>
<evidence type="ECO:0000256" key="1">
    <source>
        <dbReference type="ARBA" id="ARBA00022801"/>
    </source>
</evidence>
<feature type="signal peptide" evidence="2">
    <location>
        <begin position="1"/>
        <end position="24"/>
    </location>
</feature>
<evidence type="ECO:0000259" key="3">
    <source>
        <dbReference type="Pfam" id="PF01738"/>
    </source>
</evidence>
<feature type="chain" id="PRO_5040907353" evidence="2">
    <location>
        <begin position="25"/>
        <end position="277"/>
    </location>
</feature>
<keyword evidence="5" id="KW-1185">Reference proteome</keyword>
<proteinExistence type="predicted"/>
<dbReference type="Gene3D" id="3.40.50.1820">
    <property type="entry name" value="alpha/beta hydrolase"/>
    <property type="match status" value="1"/>
</dbReference>
<dbReference type="RefSeq" id="WP_243306650.1">
    <property type="nucleotide sequence ID" value="NZ_JALGBI010000001.1"/>
</dbReference>